<dbReference type="RefSeq" id="WP_160687875.1">
    <property type="nucleotide sequence ID" value="NZ_CP047897.1"/>
</dbReference>
<dbReference type="AlphaFoldDB" id="A0A6P1NVE7"/>
<dbReference type="InterPro" id="IPR036412">
    <property type="entry name" value="HAD-like_sf"/>
</dbReference>
<dbReference type="SUPFAM" id="SSF56784">
    <property type="entry name" value="HAD-like"/>
    <property type="match status" value="1"/>
</dbReference>
<evidence type="ECO:0000313" key="2">
    <source>
        <dbReference type="Proteomes" id="UP000464214"/>
    </source>
</evidence>
<dbReference type="Gene3D" id="3.40.50.1000">
    <property type="entry name" value="HAD superfamily/HAD-like"/>
    <property type="match status" value="1"/>
</dbReference>
<evidence type="ECO:0008006" key="3">
    <source>
        <dbReference type="Google" id="ProtNLM"/>
    </source>
</evidence>
<dbReference type="Proteomes" id="UP000464214">
    <property type="component" value="Chromosome"/>
</dbReference>
<gene>
    <name evidence="1" type="ORF">GU926_00210</name>
</gene>
<keyword evidence="2" id="KW-1185">Reference proteome</keyword>
<accession>A0A6P1NVE7</accession>
<dbReference type="InterPro" id="IPR023214">
    <property type="entry name" value="HAD_sf"/>
</dbReference>
<organism evidence="1 2">
    <name type="scientific">Nibribacter ruber</name>
    <dbReference type="NCBI Taxonomy" id="2698458"/>
    <lineage>
        <taxon>Bacteria</taxon>
        <taxon>Pseudomonadati</taxon>
        <taxon>Bacteroidota</taxon>
        <taxon>Cytophagia</taxon>
        <taxon>Cytophagales</taxon>
        <taxon>Hymenobacteraceae</taxon>
        <taxon>Nibribacter</taxon>
    </lineage>
</organism>
<sequence>MKSKRTAEIIKILGEGSIKVLSLDVFDTLLWRQVSHPTHVFHQTALRVKRNHLHSFALDPVFFMQERIKAEEHARLKMSKHNHEVTIAEIYNCLDVHSNVSNDLLIEAELASEVEVLKPNLTIFNVIQYCAQKKVKVVLCSDMYWPESQLRSMIDQVYAANGLPAFTYDLFVSCDYRHGKHSGGLYEELLKTLKETKREEILHIGDNFHADVDQADKKGLNSYYFKRTASLYDKLLAREKQYTSTTPLESNFGLDSLRLQSVFESEALLQDNDQFNHQSYGSFILGPVFTLFAEWIINAAQSRNQKVVYCLMRDGYLISRLINKICEARGLDIKAKEIWISRRIIKRASIFKADKKELGGFFENITHPKLSSLTKDLGIDLNVLRHLTQITHDEPLAQHEADLVLGKLEQSNILKKEIVAHSKTVRQNLLNYLSQEGFFDTKNNIIVDLGWGGTIQKRLQTIFDFENLAVDSLGLYLATHVGIKALNHINVEHQGFLTNQGEEAYACETIVCMPEILEQSCMDRRGTLCEIKEDGVIVNEENLIPVEQLKELEELQKGIFHFCDLWVQNHKSLKFTPQNRTILKNYLLGVLVPSIKAPLKEEVMLFSNWGHDTNDGTDEVEPIIGTAEMRKRALSMSRPEILQLSRLDCYWPEGLLAFLDAQFGHHDYHRANEQVYFAPEPPVVALEPVNMPPVQESLVAAPVVFESPQFTPAAHNNIDSLLNYYYSNYEVLPNWYKKGGHLLKIMTGRRKLFRSEKKQLNRVKELAIINGSYSKYDELRLWYYLEYESLPKWYKKFGVKISNN</sequence>
<protein>
    <recommendedName>
        <fullName evidence="3">HAD-IA family hydrolase</fullName>
    </recommendedName>
</protein>
<evidence type="ECO:0000313" key="1">
    <source>
        <dbReference type="EMBL" id="QHL85948.1"/>
    </source>
</evidence>
<reference evidence="1 2" key="1">
    <citation type="submission" date="2020-01" db="EMBL/GenBank/DDBJ databases">
        <authorList>
            <person name="Kim M."/>
        </authorList>
    </citation>
    <scope>NUCLEOTIDE SEQUENCE [LARGE SCALE GENOMIC DNA]</scope>
    <source>
        <strain evidence="1 2">BT10</strain>
    </source>
</reference>
<dbReference type="KEGG" id="nib:GU926_00210"/>
<dbReference type="EMBL" id="CP047897">
    <property type="protein sequence ID" value="QHL85948.1"/>
    <property type="molecule type" value="Genomic_DNA"/>
</dbReference>
<name>A0A6P1NVE7_9BACT</name>
<dbReference type="Gene3D" id="1.10.150.400">
    <property type="match status" value="1"/>
</dbReference>
<proteinExistence type="predicted"/>